<organism evidence="4 5">
    <name type="scientific">Syphacia muris</name>
    <dbReference type="NCBI Taxonomy" id="451379"/>
    <lineage>
        <taxon>Eukaryota</taxon>
        <taxon>Metazoa</taxon>
        <taxon>Ecdysozoa</taxon>
        <taxon>Nematoda</taxon>
        <taxon>Chromadorea</taxon>
        <taxon>Rhabditida</taxon>
        <taxon>Spirurina</taxon>
        <taxon>Oxyuridomorpha</taxon>
        <taxon>Oxyuroidea</taxon>
        <taxon>Oxyuridae</taxon>
        <taxon>Syphacia</taxon>
    </lineage>
</organism>
<keyword evidence="2" id="KW-0539">Nucleus</keyword>
<dbReference type="PANTHER" id="PTHR45885:SF1">
    <property type="entry name" value="CELL DIVISION CYCLE 5-LIKE PROTEIN"/>
    <property type="match status" value="1"/>
</dbReference>
<evidence type="ECO:0000256" key="3">
    <source>
        <dbReference type="SAM" id="Coils"/>
    </source>
</evidence>
<name>A0A0N5AC89_9BILA</name>
<keyword evidence="4" id="KW-1185">Reference proteome</keyword>
<protein>
    <submittedName>
        <fullName evidence="5">Coiled-coil domain-containing protein 153</fullName>
    </submittedName>
</protein>
<dbReference type="PANTHER" id="PTHR45885">
    <property type="entry name" value="CELL DIVISION CYCLE 5-LIKE PROTEIN"/>
    <property type="match status" value="1"/>
</dbReference>
<proteinExistence type="predicted"/>
<dbReference type="GO" id="GO:0000977">
    <property type="term" value="F:RNA polymerase II transcription regulatory region sequence-specific DNA binding"/>
    <property type="evidence" value="ECO:0007669"/>
    <property type="project" value="TreeGrafter"/>
</dbReference>
<dbReference type="AlphaFoldDB" id="A0A0N5AC89"/>
<dbReference type="Proteomes" id="UP000046393">
    <property type="component" value="Unplaced"/>
</dbReference>
<dbReference type="GO" id="GO:0000974">
    <property type="term" value="C:Prp19 complex"/>
    <property type="evidence" value="ECO:0007669"/>
    <property type="project" value="InterPro"/>
</dbReference>
<dbReference type="WBParaSite" id="SMUV_0000176501-mRNA-1">
    <property type="protein sequence ID" value="SMUV_0000176501-mRNA-1"/>
    <property type="gene ID" value="SMUV_0000176501"/>
</dbReference>
<dbReference type="GO" id="GO:0000981">
    <property type="term" value="F:DNA-binding transcription factor activity, RNA polymerase II-specific"/>
    <property type="evidence" value="ECO:0007669"/>
    <property type="project" value="TreeGrafter"/>
</dbReference>
<keyword evidence="3" id="KW-0175">Coiled coil</keyword>
<evidence type="ECO:0000256" key="2">
    <source>
        <dbReference type="ARBA" id="ARBA00023242"/>
    </source>
</evidence>
<dbReference type="GO" id="GO:0005681">
    <property type="term" value="C:spliceosomal complex"/>
    <property type="evidence" value="ECO:0007669"/>
    <property type="project" value="TreeGrafter"/>
</dbReference>
<evidence type="ECO:0000313" key="4">
    <source>
        <dbReference type="Proteomes" id="UP000046393"/>
    </source>
</evidence>
<accession>A0A0N5AC89</accession>
<dbReference type="STRING" id="451379.A0A0N5AC89"/>
<evidence type="ECO:0000313" key="5">
    <source>
        <dbReference type="WBParaSite" id="SMUV_0000176501-mRNA-1"/>
    </source>
</evidence>
<evidence type="ECO:0000256" key="1">
    <source>
        <dbReference type="ARBA" id="ARBA00023125"/>
    </source>
</evidence>
<dbReference type="GO" id="GO:0000398">
    <property type="term" value="P:mRNA splicing, via spliceosome"/>
    <property type="evidence" value="ECO:0007669"/>
    <property type="project" value="InterPro"/>
</dbReference>
<sequence>MNTRAKKTAKLEKRVKIKLAGYQNIAQNLKKALNEVRTEMDVCVRERNTFILLKEREAAAINKRLSKLTEEVDQQVKRESELQAVYGKLLHDKWEIDQSFLRESATIAAQPVSYQ</sequence>
<keyword evidence="1" id="KW-0238">DNA-binding</keyword>
<feature type="coiled-coil region" evidence="3">
    <location>
        <begin position="19"/>
        <end position="78"/>
    </location>
</feature>
<dbReference type="InterPro" id="IPR047242">
    <property type="entry name" value="CDC5L/Cef1"/>
</dbReference>
<reference evidence="5" key="1">
    <citation type="submission" date="2017-02" db="UniProtKB">
        <authorList>
            <consortium name="WormBaseParasite"/>
        </authorList>
    </citation>
    <scope>IDENTIFICATION</scope>
</reference>